<evidence type="ECO:0000313" key="4">
    <source>
        <dbReference type="Proteomes" id="UP001163739"/>
    </source>
</evidence>
<name>A0ABY6N3W0_9ALTE</name>
<dbReference type="RefSeq" id="WP_265048266.1">
    <property type="nucleotide sequence ID" value="NZ_CP100390.1"/>
</dbReference>
<accession>A0ABY6N3W0</accession>
<dbReference type="InterPro" id="IPR050631">
    <property type="entry name" value="PheA/TfdB_FAD_monoxygenase"/>
</dbReference>
<evidence type="ECO:0000259" key="2">
    <source>
        <dbReference type="Pfam" id="PF01494"/>
    </source>
</evidence>
<keyword evidence="3" id="KW-0503">Monooxygenase</keyword>
<dbReference type="PRINTS" id="PR00420">
    <property type="entry name" value="RNGMNOXGNASE"/>
</dbReference>
<evidence type="ECO:0000313" key="3">
    <source>
        <dbReference type="EMBL" id="UZE96781.1"/>
    </source>
</evidence>
<dbReference type="Gene3D" id="3.50.50.60">
    <property type="entry name" value="FAD/NAD(P)-binding domain"/>
    <property type="match status" value="1"/>
</dbReference>
<evidence type="ECO:0000256" key="1">
    <source>
        <dbReference type="ARBA" id="ARBA00023002"/>
    </source>
</evidence>
<feature type="domain" description="FAD-binding" evidence="2">
    <location>
        <begin position="10"/>
        <end position="320"/>
    </location>
</feature>
<dbReference type="SUPFAM" id="SSF51905">
    <property type="entry name" value="FAD/NAD(P)-binding domain"/>
    <property type="match status" value="1"/>
</dbReference>
<proteinExistence type="predicted"/>
<dbReference type="PANTHER" id="PTHR43476:SF5">
    <property type="entry name" value="FAD-DEPENDENT MONOOXYGENASE"/>
    <property type="match status" value="1"/>
</dbReference>
<reference evidence="3" key="1">
    <citation type="submission" date="2022-06" db="EMBL/GenBank/DDBJ databases">
        <title>Alkalimarinus sp. nov., isolated from gut of a Alitta virens.</title>
        <authorList>
            <person name="Yang A.I."/>
            <person name="Shin N.-R."/>
        </authorList>
    </citation>
    <scope>NUCLEOTIDE SEQUENCE</scope>
    <source>
        <strain evidence="3">A2M4</strain>
    </source>
</reference>
<protein>
    <submittedName>
        <fullName evidence="3">FAD-dependent monooxygenase</fullName>
    </submittedName>
</protein>
<dbReference type="GO" id="GO:0004497">
    <property type="term" value="F:monooxygenase activity"/>
    <property type="evidence" value="ECO:0007669"/>
    <property type="project" value="UniProtKB-KW"/>
</dbReference>
<keyword evidence="1" id="KW-0560">Oxidoreductase</keyword>
<sequence>MMNVNVNVNVKAVIVGASIAGCCTALRLAKQGIKVAIIEKQPSSDHYKKMCSHIIHPSGRKVLADLGVWDDLTALGAQATYMDVESQGGRLFYPFSKKPKAANIERRLLDSALRKRVGEHPNITINYGLRIKSLLREKRQVIGLTAEDSTGDIFTFYCSLVVAADGRASRVARLDECENHTVKNHRVALFSYFKGVSRRVPSNVWVLDKGRAYIACFPNSDKMLLSCYIPEHQFKEIKDNQLFYDSFVKDFVERKGIQLGDQVDDLFIAKDTSTLYRSPNSKGLVFVGDAFLAADPLTGIGCSWAMSSAMLLSQCVGRPLLNHGEETRAQSRWFRFKLNSTISIYNMLHRIKYLIPAYLMAWLSLKGGVVFNKRLFGLFAALLGKRSPRR</sequence>
<dbReference type="InterPro" id="IPR002938">
    <property type="entry name" value="FAD-bd"/>
</dbReference>
<dbReference type="Pfam" id="PF01494">
    <property type="entry name" value="FAD_binding_3"/>
    <property type="match status" value="1"/>
</dbReference>
<dbReference type="Proteomes" id="UP001163739">
    <property type="component" value="Chromosome"/>
</dbReference>
<dbReference type="EMBL" id="CP100390">
    <property type="protein sequence ID" value="UZE96781.1"/>
    <property type="molecule type" value="Genomic_DNA"/>
</dbReference>
<gene>
    <name evidence="3" type="ORF">NKI27_03245</name>
</gene>
<dbReference type="PANTHER" id="PTHR43476">
    <property type="entry name" value="3-(3-HYDROXY-PHENYL)PROPIONATE/3-HYDROXYCINNAMIC ACID HYDROXYLASE"/>
    <property type="match status" value="1"/>
</dbReference>
<dbReference type="InterPro" id="IPR036188">
    <property type="entry name" value="FAD/NAD-bd_sf"/>
</dbReference>
<keyword evidence="4" id="KW-1185">Reference proteome</keyword>
<organism evidence="3 4">
    <name type="scientific">Alkalimarinus alittae</name>
    <dbReference type="NCBI Taxonomy" id="2961619"/>
    <lineage>
        <taxon>Bacteria</taxon>
        <taxon>Pseudomonadati</taxon>
        <taxon>Pseudomonadota</taxon>
        <taxon>Gammaproteobacteria</taxon>
        <taxon>Alteromonadales</taxon>
        <taxon>Alteromonadaceae</taxon>
        <taxon>Alkalimarinus</taxon>
    </lineage>
</organism>